<feature type="domain" description="SMAX1-like nucleotide binding" evidence="2">
    <location>
        <begin position="389"/>
        <end position="489"/>
    </location>
</feature>
<dbReference type="InterPro" id="IPR036812">
    <property type="entry name" value="NAD(P)_OxRdtase_dom_sf"/>
</dbReference>
<protein>
    <submittedName>
        <fullName evidence="3">Uncharacterized protein</fullName>
    </submittedName>
</protein>
<dbReference type="Pfam" id="PF23569">
    <property type="entry name" value="NBD_SMAX1"/>
    <property type="match status" value="1"/>
</dbReference>
<dbReference type="PRINTS" id="PR00069">
    <property type="entry name" value="ALDKETRDTASE"/>
</dbReference>
<dbReference type="InterPro" id="IPR020471">
    <property type="entry name" value="AKR"/>
</dbReference>
<dbReference type="EMBL" id="BSYO01000020">
    <property type="protein sequence ID" value="GMH18898.1"/>
    <property type="molecule type" value="Genomic_DNA"/>
</dbReference>
<sequence length="511" mass="58158">MSLPIPSVRKGMTLKTEEAIVLSESITGVAASISFSSLLHLDYDRNPLQDAIWHFPSLVLLKWCDDVQTVPCHAIRGMRSNTDPVHNVLNLFVETDTHYYSGKQGYQTLLRFLLLNLYKGIAEFMQGVASQKNLQLDYIDLYTIQWPVRMKKDSMTFELENILPVDIPSTWKTMKAVYDSEKEKVVDVSKLYMKKLGELLAIARAPPAINQAECHPAINQAECHPSWQQNKLHEFQSLVFVRAKERSVNVAYLEDMYERKREHKKVQVRWFLMLTVKTFNVDANVVQETGRTRNVGEQQCFLKIHSGAEHGKKTAYEPLCQDITYYMSSRSLFLPLNVEKSVFMEVCSQSTHPIHSHTADCCISPPFPISQIKSTFIKPLNLSSWCLLKSSVDRGAVFYLGDLRWGSEHLAYDADSKRGRYYCPVEHMMVGLRRLAVGNGENGRLWLLGIANFNSYIKCKTRNPSLETLLDLHPLTTPVGSLVLSLNLGSLQAKNNTIRIEIFAVPPLENN</sequence>
<dbReference type="Proteomes" id="UP001279734">
    <property type="component" value="Unassembled WGS sequence"/>
</dbReference>
<keyword evidence="4" id="KW-1185">Reference proteome</keyword>
<dbReference type="InterPro" id="IPR023210">
    <property type="entry name" value="NADP_OxRdtase_dom"/>
</dbReference>
<comment type="caution">
    <text evidence="3">The sequence shown here is derived from an EMBL/GenBank/DDBJ whole genome shotgun (WGS) entry which is preliminary data.</text>
</comment>
<feature type="domain" description="NADP-dependent oxidoreductase" evidence="1">
    <location>
        <begin position="129"/>
        <end position="229"/>
    </location>
</feature>
<evidence type="ECO:0000259" key="1">
    <source>
        <dbReference type="Pfam" id="PF00248"/>
    </source>
</evidence>
<reference evidence="3" key="1">
    <citation type="submission" date="2023-05" db="EMBL/GenBank/DDBJ databases">
        <title>Nepenthes gracilis genome sequencing.</title>
        <authorList>
            <person name="Fukushima K."/>
        </authorList>
    </citation>
    <scope>NUCLEOTIDE SEQUENCE</scope>
    <source>
        <strain evidence="3">SING2019-196</strain>
    </source>
</reference>
<name>A0AAD3XVH6_NEPGR</name>
<organism evidence="3 4">
    <name type="scientific">Nepenthes gracilis</name>
    <name type="common">Slender pitcher plant</name>
    <dbReference type="NCBI Taxonomy" id="150966"/>
    <lineage>
        <taxon>Eukaryota</taxon>
        <taxon>Viridiplantae</taxon>
        <taxon>Streptophyta</taxon>
        <taxon>Embryophyta</taxon>
        <taxon>Tracheophyta</taxon>
        <taxon>Spermatophyta</taxon>
        <taxon>Magnoliopsida</taxon>
        <taxon>eudicotyledons</taxon>
        <taxon>Gunneridae</taxon>
        <taxon>Pentapetalae</taxon>
        <taxon>Caryophyllales</taxon>
        <taxon>Nepenthaceae</taxon>
        <taxon>Nepenthes</taxon>
    </lineage>
</organism>
<dbReference type="AlphaFoldDB" id="A0AAD3XVH6"/>
<evidence type="ECO:0000313" key="4">
    <source>
        <dbReference type="Proteomes" id="UP001279734"/>
    </source>
</evidence>
<dbReference type="Gene3D" id="3.20.20.100">
    <property type="entry name" value="NADP-dependent oxidoreductase domain"/>
    <property type="match status" value="1"/>
</dbReference>
<dbReference type="SUPFAM" id="SSF51430">
    <property type="entry name" value="NAD(P)-linked oxidoreductase"/>
    <property type="match status" value="1"/>
</dbReference>
<evidence type="ECO:0000313" key="3">
    <source>
        <dbReference type="EMBL" id="GMH18898.1"/>
    </source>
</evidence>
<accession>A0AAD3XVH6</accession>
<dbReference type="GO" id="GO:0016491">
    <property type="term" value="F:oxidoreductase activity"/>
    <property type="evidence" value="ECO:0007669"/>
    <property type="project" value="InterPro"/>
</dbReference>
<dbReference type="Pfam" id="PF00248">
    <property type="entry name" value="Aldo_ket_red"/>
    <property type="match status" value="1"/>
</dbReference>
<proteinExistence type="predicted"/>
<dbReference type="PANTHER" id="PTHR11732">
    <property type="entry name" value="ALDO/KETO REDUCTASE"/>
    <property type="match status" value="1"/>
</dbReference>
<gene>
    <name evidence="3" type="ORF">Nepgr_020739</name>
</gene>
<evidence type="ECO:0000259" key="2">
    <source>
        <dbReference type="Pfam" id="PF23569"/>
    </source>
</evidence>
<dbReference type="InterPro" id="IPR058680">
    <property type="entry name" value="NBD_SMAX1-like"/>
</dbReference>